<feature type="region of interest" description="Disordered" evidence="1">
    <location>
        <begin position="12"/>
        <end position="35"/>
    </location>
</feature>
<sequence>MGEFDLFSHAEERDNRVSHDTAHPVDSLSPVITGDHTGDKNVQLRGYKGLISYSADHSHLLEEPDVDATNATLSPIPESAPIGATESVFSQLLIDWTRVIGQPAAQRELAQWRTMKPALSQVFEFPQLAALSYTDPDALFGALLALYQDGSPLAGQALVTLMVPKLRRLTRHARVSSGDPATRYRERASVTVCAFMEVIATFRGTGKSIPGSLSLQTLGALVKESPSIETIPVDTEFFATHESATHPATDDDEFADPSATGVLQWAVAHKIISERDHTLITRAYLLEESADLVALAAEFELTYPALRQRLHRGVKAVRNAVCDRMGIARPAAKRRYIHHTSRKSTPVLALAS</sequence>
<keyword evidence="3" id="KW-1185">Reference proteome</keyword>
<geneLocation type="plasmid" evidence="2 3">
    <name>unnamed5</name>
</geneLocation>
<evidence type="ECO:0008006" key="4">
    <source>
        <dbReference type="Google" id="ProtNLM"/>
    </source>
</evidence>
<gene>
    <name evidence="2" type="ORF">JWS13_00175</name>
</gene>
<dbReference type="Proteomes" id="UP000662986">
    <property type="component" value="Plasmid unnamed5"/>
</dbReference>
<evidence type="ECO:0000256" key="1">
    <source>
        <dbReference type="SAM" id="MobiDB-lite"/>
    </source>
</evidence>
<dbReference type="EMBL" id="CP070614">
    <property type="protein sequence ID" value="QSE87163.1"/>
    <property type="molecule type" value="Genomic_DNA"/>
</dbReference>
<reference evidence="2 3" key="2">
    <citation type="journal article" date="2022" name="Arch. Microbiol.">
        <title>Rhodococcus pseudokoreensis sp. nov. isolated from the rhizosphere of young M26 apple rootstocks.</title>
        <authorList>
            <person name="Kampfer P."/>
            <person name="Glaeser S.P."/>
            <person name="Blom J."/>
            <person name="Wolf J."/>
            <person name="Benning S."/>
            <person name="Schloter M."/>
            <person name="Neumann-Schaal M."/>
        </authorList>
    </citation>
    <scope>NUCLEOTIDE SEQUENCE [LARGE SCALE GENOMIC DNA]</scope>
    <source>
        <strain evidence="2 3">R79</strain>
    </source>
</reference>
<dbReference type="RefSeq" id="WP_206003899.1">
    <property type="nucleotide sequence ID" value="NZ_CP070614.1"/>
</dbReference>
<evidence type="ECO:0000313" key="2">
    <source>
        <dbReference type="EMBL" id="QSE87163.1"/>
    </source>
</evidence>
<feature type="compositionally biased region" description="Basic and acidic residues" evidence="1">
    <location>
        <begin position="12"/>
        <end position="23"/>
    </location>
</feature>
<reference evidence="2 3" key="1">
    <citation type="journal article" date="2021" name="Microbiol. Resour. Announc.">
        <title>Complete Genome Sequences of Two Rhodococcus sp. Strains with Large and Linear Chromosomes, Isolated from Apple Rhizosphere.</title>
        <authorList>
            <person name="Benning S."/>
            <person name="Brugnone N."/>
            <person name="Siani R."/>
            <person name="Kublik S."/>
            <person name="Schloter M."/>
            <person name="Rad V."/>
        </authorList>
    </citation>
    <scope>NUCLEOTIDE SEQUENCE [LARGE SCALE GENOMIC DNA]</scope>
    <source>
        <strain evidence="2 3">R79</strain>
    </source>
</reference>
<proteinExistence type="predicted"/>
<protein>
    <recommendedName>
        <fullName evidence="4">Sigma-70 family RNA polymerase sigma factor</fullName>
    </recommendedName>
</protein>
<name>A0A974VWC4_9NOCA</name>
<organism evidence="2 3">
    <name type="scientific">Rhodococcus pseudokoreensis</name>
    <dbReference type="NCBI Taxonomy" id="2811421"/>
    <lineage>
        <taxon>Bacteria</taxon>
        <taxon>Bacillati</taxon>
        <taxon>Actinomycetota</taxon>
        <taxon>Actinomycetes</taxon>
        <taxon>Mycobacteriales</taxon>
        <taxon>Nocardiaceae</taxon>
        <taxon>Rhodococcus</taxon>
    </lineage>
</organism>
<keyword evidence="2" id="KW-0614">Plasmid</keyword>
<evidence type="ECO:0000313" key="3">
    <source>
        <dbReference type="Proteomes" id="UP000662986"/>
    </source>
</evidence>
<accession>A0A974VWC4</accession>